<name>A0A9D2PBE4_9FIRM</name>
<reference evidence="1" key="1">
    <citation type="journal article" date="2021" name="PeerJ">
        <title>Extensive microbial diversity within the chicken gut microbiome revealed by metagenomics and culture.</title>
        <authorList>
            <person name="Gilroy R."/>
            <person name="Ravi A."/>
            <person name="Getino M."/>
            <person name="Pursley I."/>
            <person name="Horton D.L."/>
            <person name="Alikhan N.F."/>
            <person name="Baker D."/>
            <person name="Gharbi K."/>
            <person name="Hall N."/>
            <person name="Watson M."/>
            <person name="Adriaenssens E.M."/>
            <person name="Foster-Nyarko E."/>
            <person name="Jarju S."/>
            <person name="Secka A."/>
            <person name="Antonio M."/>
            <person name="Oren A."/>
            <person name="Chaudhuri R.R."/>
            <person name="La Ragione R."/>
            <person name="Hildebrand F."/>
            <person name="Pallen M.J."/>
        </authorList>
    </citation>
    <scope>NUCLEOTIDE SEQUENCE</scope>
    <source>
        <strain evidence="1">CHK183-5548</strain>
    </source>
</reference>
<comment type="caution">
    <text evidence="1">The sequence shown here is derived from an EMBL/GenBank/DDBJ whole genome shotgun (WGS) entry which is preliminary data.</text>
</comment>
<dbReference type="EMBL" id="DWWL01000003">
    <property type="protein sequence ID" value="HJC46508.1"/>
    <property type="molecule type" value="Genomic_DNA"/>
</dbReference>
<evidence type="ECO:0000313" key="1">
    <source>
        <dbReference type="EMBL" id="HJC46508.1"/>
    </source>
</evidence>
<organism evidence="1 2">
    <name type="scientific">Candidatus Lachnoclostridium pullistercoris</name>
    <dbReference type="NCBI Taxonomy" id="2838632"/>
    <lineage>
        <taxon>Bacteria</taxon>
        <taxon>Bacillati</taxon>
        <taxon>Bacillota</taxon>
        <taxon>Clostridia</taxon>
        <taxon>Lachnospirales</taxon>
        <taxon>Lachnospiraceae</taxon>
    </lineage>
</organism>
<accession>A0A9D2PBE4</accession>
<gene>
    <name evidence="1" type="ORF">IAA04_00460</name>
</gene>
<protein>
    <submittedName>
        <fullName evidence="1">Uncharacterized protein</fullName>
    </submittedName>
</protein>
<dbReference type="AlphaFoldDB" id="A0A9D2PBE4"/>
<sequence length="59" mass="6948">MTTEELRRRLLEEIYARAFAGMGAMLLDEERIRKAGEEELWEIAGQYGIRERTGWPGKY</sequence>
<evidence type="ECO:0000313" key="2">
    <source>
        <dbReference type="Proteomes" id="UP000823883"/>
    </source>
</evidence>
<proteinExistence type="predicted"/>
<dbReference type="Proteomes" id="UP000823883">
    <property type="component" value="Unassembled WGS sequence"/>
</dbReference>
<reference evidence="1" key="2">
    <citation type="submission" date="2021-04" db="EMBL/GenBank/DDBJ databases">
        <authorList>
            <person name="Gilroy R."/>
        </authorList>
    </citation>
    <scope>NUCLEOTIDE SEQUENCE</scope>
    <source>
        <strain evidence="1">CHK183-5548</strain>
    </source>
</reference>